<dbReference type="InterPro" id="IPR012349">
    <property type="entry name" value="Split_barrel_FMN-bd"/>
</dbReference>
<organism evidence="3 4">
    <name type="scientific">Brachybacterium tyrofermentans</name>
    <dbReference type="NCBI Taxonomy" id="47848"/>
    <lineage>
        <taxon>Bacteria</taxon>
        <taxon>Bacillati</taxon>
        <taxon>Actinomycetota</taxon>
        <taxon>Actinomycetes</taxon>
        <taxon>Micrococcales</taxon>
        <taxon>Dermabacteraceae</taxon>
        <taxon>Brachybacterium</taxon>
    </lineage>
</organism>
<reference evidence="4" key="1">
    <citation type="journal article" date="2019" name="Int. J. Syst. Evol. Microbiol.">
        <title>The Global Catalogue of Microorganisms (GCM) 10K type strain sequencing project: providing services to taxonomists for standard genome sequencing and annotation.</title>
        <authorList>
            <consortium name="The Broad Institute Genomics Platform"/>
            <consortium name="The Broad Institute Genome Sequencing Center for Infectious Disease"/>
            <person name="Wu L."/>
            <person name="Ma J."/>
        </authorList>
    </citation>
    <scope>NUCLEOTIDE SEQUENCE [LARGE SCALE GENOMIC DNA]</scope>
    <source>
        <strain evidence="4">CGMCC 1.16455</strain>
    </source>
</reference>
<feature type="domain" description="Flavin reductase like" evidence="2">
    <location>
        <begin position="24"/>
        <end position="171"/>
    </location>
</feature>
<keyword evidence="4" id="KW-1185">Reference proteome</keyword>
<dbReference type="GO" id="GO:0016491">
    <property type="term" value="F:oxidoreductase activity"/>
    <property type="evidence" value="ECO:0007669"/>
    <property type="project" value="UniProtKB-KW"/>
</dbReference>
<dbReference type="EMBL" id="JBHSLN010000023">
    <property type="protein sequence ID" value="MFC5297870.1"/>
    <property type="molecule type" value="Genomic_DNA"/>
</dbReference>
<evidence type="ECO:0000256" key="1">
    <source>
        <dbReference type="ARBA" id="ARBA00023002"/>
    </source>
</evidence>
<proteinExistence type="predicted"/>
<dbReference type="SMART" id="SM00903">
    <property type="entry name" value="Flavin_Reduct"/>
    <property type="match status" value="1"/>
</dbReference>
<gene>
    <name evidence="3" type="ORF">ACFPK8_10140</name>
</gene>
<dbReference type="InterPro" id="IPR050268">
    <property type="entry name" value="NADH-dep_flavin_reductase"/>
</dbReference>
<sequence>MTPSPSPTPSPVPAVDEDDYRQLSDLVAAGLAIITTRQDGHDVAVTVDSYLDISYDPPTMLVALYGMSRIAEAAEESGHFCLNVLAADQQHLADRFGTPASPLIGLLSGLEVGRTADGDAVLGGVLAHFAIRVEQAVDAATHRLLIGPVVGLGDGRLVGGPAVRFAGEKHELR</sequence>
<dbReference type="EC" id="1.5.1.-" evidence="3"/>
<evidence type="ECO:0000313" key="4">
    <source>
        <dbReference type="Proteomes" id="UP001595937"/>
    </source>
</evidence>
<dbReference type="GeneID" id="303297148"/>
<evidence type="ECO:0000313" key="3">
    <source>
        <dbReference type="EMBL" id="MFC5297870.1"/>
    </source>
</evidence>
<dbReference type="Gene3D" id="2.30.110.10">
    <property type="entry name" value="Electron Transport, Fmn-binding Protein, Chain A"/>
    <property type="match status" value="1"/>
</dbReference>
<dbReference type="Pfam" id="PF01613">
    <property type="entry name" value="Flavin_Reduct"/>
    <property type="match status" value="1"/>
</dbReference>
<comment type="caution">
    <text evidence="3">The sequence shown here is derived from an EMBL/GenBank/DDBJ whole genome shotgun (WGS) entry which is preliminary data.</text>
</comment>
<dbReference type="RefSeq" id="WP_343923679.1">
    <property type="nucleotide sequence ID" value="NZ_BAAAIR010000034.1"/>
</dbReference>
<protein>
    <submittedName>
        <fullName evidence="3">Flavin reductase family protein</fullName>
        <ecNumber evidence="3">1.5.1.-</ecNumber>
    </submittedName>
</protein>
<dbReference type="InterPro" id="IPR002563">
    <property type="entry name" value="Flavin_Rdtase-like_dom"/>
</dbReference>
<dbReference type="PANTHER" id="PTHR30466">
    <property type="entry name" value="FLAVIN REDUCTASE"/>
    <property type="match status" value="1"/>
</dbReference>
<keyword evidence="1 3" id="KW-0560">Oxidoreductase</keyword>
<dbReference type="SUPFAM" id="SSF50475">
    <property type="entry name" value="FMN-binding split barrel"/>
    <property type="match status" value="1"/>
</dbReference>
<dbReference type="Proteomes" id="UP001595937">
    <property type="component" value="Unassembled WGS sequence"/>
</dbReference>
<name>A0ABW0FGW6_9MICO</name>
<dbReference type="PANTHER" id="PTHR30466:SF1">
    <property type="entry name" value="FMN REDUCTASE (NADH) RUTF"/>
    <property type="match status" value="1"/>
</dbReference>
<evidence type="ECO:0000259" key="2">
    <source>
        <dbReference type="SMART" id="SM00903"/>
    </source>
</evidence>
<accession>A0ABW0FGW6</accession>